<dbReference type="Proteomes" id="UP001060215">
    <property type="component" value="Chromosome 11"/>
</dbReference>
<organism evidence="1 2">
    <name type="scientific">Camellia lanceoleosa</name>
    <dbReference type="NCBI Taxonomy" id="1840588"/>
    <lineage>
        <taxon>Eukaryota</taxon>
        <taxon>Viridiplantae</taxon>
        <taxon>Streptophyta</taxon>
        <taxon>Embryophyta</taxon>
        <taxon>Tracheophyta</taxon>
        <taxon>Spermatophyta</taxon>
        <taxon>Magnoliopsida</taxon>
        <taxon>eudicotyledons</taxon>
        <taxon>Gunneridae</taxon>
        <taxon>Pentapetalae</taxon>
        <taxon>asterids</taxon>
        <taxon>Ericales</taxon>
        <taxon>Theaceae</taxon>
        <taxon>Camellia</taxon>
    </lineage>
</organism>
<protein>
    <submittedName>
        <fullName evidence="1">ABC transporter G family member 33</fullName>
    </submittedName>
</protein>
<evidence type="ECO:0000313" key="1">
    <source>
        <dbReference type="EMBL" id="KAI7983900.1"/>
    </source>
</evidence>
<reference evidence="1 2" key="1">
    <citation type="journal article" date="2022" name="Plant J.">
        <title>Chromosome-level genome of Camellia lanceoleosa provides a valuable resource for understanding genome evolution and self-incompatibility.</title>
        <authorList>
            <person name="Gong W."/>
            <person name="Xiao S."/>
            <person name="Wang L."/>
            <person name="Liao Z."/>
            <person name="Chang Y."/>
            <person name="Mo W."/>
            <person name="Hu G."/>
            <person name="Li W."/>
            <person name="Zhao G."/>
            <person name="Zhu H."/>
            <person name="Hu X."/>
            <person name="Ji K."/>
            <person name="Xiang X."/>
            <person name="Song Q."/>
            <person name="Yuan D."/>
            <person name="Jin S."/>
            <person name="Zhang L."/>
        </authorList>
    </citation>
    <scope>NUCLEOTIDE SEQUENCE [LARGE SCALE GENOMIC DNA]</scope>
    <source>
        <strain evidence="1">SQ_2022a</strain>
    </source>
</reference>
<comment type="caution">
    <text evidence="1">The sequence shown here is derived from an EMBL/GenBank/DDBJ whole genome shotgun (WGS) entry which is preliminary data.</text>
</comment>
<accession>A0ACC0F5K0</accession>
<proteinExistence type="predicted"/>
<gene>
    <name evidence="1" type="ORF">LOK49_LG15G00034</name>
</gene>
<keyword evidence="2" id="KW-1185">Reference proteome</keyword>
<sequence length="512" mass="59104">MGKHLWIEDADEQIANNQPSCVRGVLHALDYHHWHYNVKKLLPHKKHNGPRHVKWSGRMTLLLGPPGCGKTTLLQAVAGKLDPNLKVTGDISYNGYKLNEFIPQKTSVYVSQYDLHISEMTVRETLDFSACCQGIGSRGERKIAYQGPRDNVVEFFEHCGFKCPPRKGIADFLQELCVISRKDQAQYWYHKDQPYSYVFVEEFGNIFKKFHAGQKLEELSQPFTCMAREWLLMKRNSFDHVFKSAQLVVVALITTVFIRTQMNIDVVHANYYMGSLFYAITRLVFNGIAELSMIVSRLDVLYKERDFYCYPAWTYSIPAAILKIPFSFLDAFLWTTLTYYVIGTVLKQKGVFFHQFILLFLLYQVSISLFRLIAFVLQSPSVASSCGLLSLLVTFLFGGFIIRRSSLPTWLEWGFWLSPLTYAEIAVFLDPRWKKVSPSNATIGQKVLIKRGLNYSDFYYWISLGALIGFWIVFNVGFIFALSSSKRKFRFLLATHIRGKMQVNHRLNSFDN</sequence>
<dbReference type="EMBL" id="CM045768">
    <property type="protein sequence ID" value="KAI7983900.1"/>
    <property type="molecule type" value="Genomic_DNA"/>
</dbReference>
<evidence type="ECO:0000313" key="2">
    <source>
        <dbReference type="Proteomes" id="UP001060215"/>
    </source>
</evidence>
<name>A0ACC0F5K0_9ERIC</name>